<protein>
    <submittedName>
        <fullName evidence="1">Uncharacterized protein</fullName>
    </submittedName>
</protein>
<accession>A0A326U3K2</accession>
<gene>
    <name evidence="1" type="ORF">EI42_03821</name>
</gene>
<dbReference type="EMBL" id="QKUF01000014">
    <property type="protein sequence ID" value="PZW26669.1"/>
    <property type="molecule type" value="Genomic_DNA"/>
</dbReference>
<dbReference type="Proteomes" id="UP000248806">
    <property type="component" value="Unassembled WGS sequence"/>
</dbReference>
<comment type="caution">
    <text evidence="1">The sequence shown here is derived from an EMBL/GenBank/DDBJ whole genome shotgun (WGS) entry which is preliminary data.</text>
</comment>
<sequence>MIGLVETGPLEDDSRRIQHSADMSTTLRADGQRFIGHFLPRFKTVATGLTEILVRWHIPITSLQSGHNNCLFFFSCLKEQ</sequence>
<keyword evidence="2" id="KW-1185">Reference proteome</keyword>
<proteinExistence type="predicted"/>
<evidence type="ECO:0000313" key="2">
    <source>
        <dbReference type="Proteomes" id="UP000248806"/>
    </source>
</evidence>
<name>A0A326U3K2_THEHA</name>
<evidence type="ECO:0000313" key="1">
    <source>
        <dbReference type="EMBL" id="PZW26669.1"/>
    </source>
</evidence>
<dbReference type="AlphaFoldDB" id="A0A326U3K2"/>
<reference evidence="1 2" key="1">
    <citation type="submission" date="2018-06" db="EMBL/GenBank/DDBJ databases">
        <title>Genomic Encyclopedia of Archaeal and Bacterial Type Strains, Phase II (KMG-II): from individual species to whole genera.</title>
        <authorList>
            <person name="Goeker M."/>
        </authorList>
    </citation>
    <scope>NUCLEOTIDE SEQUENCE [LARGE SCALE GENOMIC DNA]</scope>
    <source>
        <strain evidence="1 2">ATCC BAA-1881</strain>
    </source>
</reference>
<organism evidence="1 2">
    <name type="scientific">Thermosporothrix hazakensis</name>
    <dbReference type="NCBI Taxonomy" id="644383"/>
    <lineage>
        <taxon>Bacteria</taxon>
        <taxon>Bacillati</taxon>
        <taxon>Chloroflexota</taxon>
        <taxon>Ktedonobacteria</taxon>
        <taxon>Ktedonobacterales</taxon>
        <taxon>Thermosporotrichaceae</taxon>
        <taxon>Thermosporothrix</taxon>
    </lineage>
</organism>